<evidence type="ECO:0000256" key="1">
    <source>
        <dbReference type="ARBA" id="ARBA00009437"/>
    </source>
</evidence>
<dbReference type="Proteomes" id="UP000253075">
    <property type="component" value="Unassembled WGS sequence"/>
</dbReference>
<dbReference type="GO" id="GO:0003677">
    <property type="term" value="F:DNA binding"/>
    <property type="evidence" value="ECO:0007669"/>
    <property type="project" value="UniProtKB-KW"/>
</dbReference>
<keyword evidence="3" id="KW-0238">DNA-binding</keyword>
<dbReference type="InterPro" id="IPR036388">
    <property type="entry name" value="WH-like_DNA-bd_sf"/>
</dbReference>
<dbReference type="InterPro" id="IPR058163">
    <property type="entry name" value="LysR-type_TF_proteobact-type"/>
</dbReference>
<protein>
    <submittedName>
        <fullName evidence="6">LysR family transcriptional regulator</fullName>
    </submittedName>
</protein>
<keyword evidence="4" id="KW-0804">Transcription</keyword>
<organism evidence="6 7">
    <name type="scientific">Aeromonas hydrophila</name>
    <dbReference type="NCBI Taxonomy" id="644"/>
    <lineage>
        <taxon>Bacteria</taxon>
        <taxon>Pseudomonadati</taxon>
        <taxon>Pseudomonadota</taxon>
        <taxon>Gammaproteobacteria</taxon>
        <taxon>Aeromonadales</taxon>
        <taxon>Aeromonadaceae</taxon>
        <taxon>Aeromonas</taxon>
    </lineage>
</organism>
<keyword evidence="2" id="KW-0805">Transcription regulation</keyword>
<dbReference type="FunFam" id="3.40.190.290:FF:000012">
    <property type="entry name" value="Transcriptional regulator, LysR family"/>
    <property type="match status" value="1"/>
</dbReference>
<dbReference type="FunFam" id="1.10.10.10:FF:000001">
    <property type="entry name" value="LysR family transcriptional regulator"/>
    <property type="match status" value="1"/>
</dbReference>
<dbReference type="Pfam" id="PF03466">
    <property type="entry name" value="LysR_substrate"/>
    <property type="match status" value="1"/>
</dbReference>
<reference evidence="7" key="2">
    <citation type="submission" date="2018-02" db="EMBL/GenBank/DDBJ databases">
        <title>Phenotypic characterization and whole genome analysis of multidrug-resistant, extended-spectrum beta-lactamase-producing bacteria isolated from dogs in Germany.</title>
        <authorList>
            <person name="Williamson C."/>
        </authorList>
    </citation>
    <scope>NUCLEOTIDE SEQUENCE [LARGE SCALE GENOMIC DNA]</scope>
    <source>
        <strain evidence="7">AFG_SD03_1510_Ahy_093</strain>
    </source>
</reference>
<evidence type="ECO:0000313" key="7">
    <source>
        <dbReference type="Proteomes" id="UP000253075"/>
    </source>
</evidence>
<dbReference type="EMBL" id="PUTQ01000013">
    <property type="protein sequence ID" value="RCF49630.1"/>
    <property type="molecule type" value="Genomic_DNA"/>
</dbReference>
<evidence type="ECO:0000256" key="2">
    <source>
        <dbReference type="ARBA" id="ARBA00023015"/>
    </source>
</evidence>
<dbReference type="PROSITE" id="PS50931">
    <property type="entry name" value="HTH_LYSR"/>
    <property type="match status" value="1"/>
</dbReference>
<dbReference type="CDD" id="cd08474">
    <property type="entry name" value="PBP2_CrgA_like_5"/>
    <property type="match status" value="1"/>
</dbReference>
<dbReference type="SUPFAM" id="SSF46785">
    <property type="entry name" value="Winged helix' DNA-binding domain"/>
    <property type="match status" value="1"/>
</dbReference>
<feature type="domain" description="HTH lysR-type" evidence="5">
    <location>
        <begin position="1"/>
        <end position="60"/>
    </location>
</feature>
<dbReference type="Gene3D" id="1.10.10.10">
    <property type="entry name" value="Winged helix-like DNA-binding domain superfamily/Winged helix DNA-binding domain"/>
    <property type="match status" value="1"/>
</dbReference>
<dbReference type="AlphaFoldDB" id="A0ABD7G8M9"/>
<dbReference type="SUPFAM" id="SSF53850">
    <property type="entry name" value="Periplasmic binding protein-like II"/>
    <property type="match status" value="1"/>
</dbReference>
<dbReference type="InterPro" id="IPR005119">
    <property type="entry name" value="LysR_subst-bd"/>
</dbReference>
<dbReference type="Pfam" id="PF00126">
    <property type="entry name" value="HTH_1"/>
    <property type="match status" value="1"/>
</dbReference>
<sequence length="297" mass="32602">MKENLNELTTFMVVAREQSFTRAAAQLGTSQSAISQTVKTLEQRLGLKLLSRTTRSVTPTEAGERLIALVGPALAQIDSGLSQLTALRDKPAGTIRITADEYAIRAVLWPKISAFLHHYPDIRVELSTDYGLVDIVAERYDAGVRRGGLIAKDMIATPISPEIKMLVAAAPRYLAAHGRPSRPQEIASAHQCINLRLPTQGGFFSWSFLEGGRELKIRGEGQLVFNSIGNVLEAALDGYGLAYLPQSMAEPYLADGRLEEVLAGYNMVHPGYYLYYTSRLQASPAFSLLLEALRHRS</sequence>
<evidence type="ECO:0000259" key="5">
    <source>
        <dbReference type="PROSITE" id="PS50931"/>
    </source>
</evidence>
<gene>
    <name evidence="6" type="ORF">C6C11_10570</name>
</gene>
<proteinExistence type="inferred from homology"/>
<dbReference type="PANTHER" id="PTHR30537">
    <property type="entry name" value="HTH-TYPE TRANSCRIPTIONAL REGULATOR"/>
    <property type="match status" value="1"/>
</dbReference>
<evidence type="ECO:0000256" key="3">
    <source>
        <dbReference type="ARBA" id="ARBA00023125"/>
    </source>
</evidence>
<dbReference type="PANTHER" id="PTHR30537:SF1">
    <property type="entry name" value="HTH-TYPE TRANSCRIPTIONAL REGULATOR PGRR"/>
    <property type="match status" value="1"/>
</dbReference>
<name>A0ABD7G8M9_AERHY</name>
<dbReference type="Gene3D" id="3.40.190.290">
    <property type="match status" value="1"/>
</dbReference>
<dbReference type="PRINTS" id="PR00039">
    <property type="entry name" value="HTHLYSR"/>
</dbReference>
<accession>A0ABD7G8M9</accession>
<dbReference type="InterPro" id="IPR000847">
    <property type="entry name" value="LysR_HTH_N"/>
</dbReference>
<comment type="caution">
    <text evidence="6">The sequence shown here is derived from an EMBL/GenBank/DDBJ whole genome shotgun (WGS) entry which is preliminary data.</text>
</comment>
<comment type="similarity">
    <text evidence="1">Belongs to the LysR transcriptional regulatory family.</text>
</comment>
<evidence type="ECO:0000313" key="6">
    <source>
        <dbReference type="EMBL" id="RCF49630.1"/>
    </source>
</evidence>
<evidence type="ECO:0000256" key="4">
    <source>
        <dbReference type="ARBA" id="ARBA00023163"/>
    </source>
</evidence>
<reference evidence="6 7" key="1">
    <citation type="journal article" date="2018" name="PLoS ONE">
        <title>Phenotypic characterization and whole genome analysis of extended-spectrum beta-lactamase-producing bacteria isolated from dogs in Germany.</title>
        <authorList>
            <person name="Boehmer T."/>
            <person name="Vogler A.J."/>
            <person name="Thomas A."/>
            <person name="Sauer S."/>
            <person name="Hergenroether M."/>
            <person name="Straubinger R.K."/>
            <person name="Birdsell D."/>
            <person name="Keim P."/>
            <person name="Sahl J.W."/>
            <person name="Williamson C.H."/>
            <person name="Riehm J.M."/>
        </authorList>
    </citation>
    <scope>NUCLEOTIDE SEQUENCE [LARGE SCALE GENOMIC DNA]</scope>
    <source>
        <strain evidence="6 7">AFG_SD03_1510_Ahy_093</strain>
    </source>
</reference>
<dbReference type="InterPro" id="IPR036390">
    <property type="entry name" value="WH_DNA-bd_sf"/>
</dbReference>